<name>A0ABP9QZX3_9RHOO</name>
<protein>
    <submittedName>
        <fullName evidence="2">Twin transmembrane helix small protein</fullName>
    </submittedName>
</protein>
<keyword evidence="1" id="KW-1133">Transmembrane helix</keyword>
<organism evidence="2 3">
    <name type="scientific">Viridibacterium curvum</name>
    <dbReference type="NCBI Taxonomy" id="1101404"/>
    <lineage>
        <taxon>Bacteria</taxon>
        <taxon>Pseudomonadati</taxon>
        <taxon>Pseudomonadota</taxon>
        <taxon>Betaproteobacteria</taxon>
        <taxon>Rhodocyclales</taxon>
        <taxon>Rhodocyclaceae</taxon>
        <taxon>Viridibacterium</taxon>
    </lineage>
</organism>
<dbReference type="Pfam" id="PF11137">
    <property type="entry name" value="DUF2909"/>
    <property type="match status" value="1"/>
</dbReference>
<keyword evidence="1" id="KW-0472">Membrane</keyword>
<keyword evidence="1 2" id="KW-0812">Transmembrane</keyword>
<dbReference type="InterPro" id="IPR021313">
    <property type="entry name" value="DUF2909"/>
</dbReference>
<keyword evidence="3" id="KW-1185">Reference proteome</keyword>
<sequence length="66" mass="7442">MRWVVIAMLIAIAVTLGTGMVALVKDKSNSDRTVRALTWRIGLSLLLFCLILLIYRMGWVSGHLFH</sequence>
<evidence type="ECO:0000313" key="3">
    <source>
        <dbReference type="Proteomes" id="UP001500547"/>
    </source>
</evidence>
<feature type="transmembrane region" description="Helical" evidence="1">
    <location>
        <begin position="36"/>
        <end position="55"/>
    </location>
</feature>
<reference evidence="3" key="1">
    <citation type="journal article" date="2019" name="Int. J. Syst. Evol. Microbiol.">
        <title>The Global Catalogue of Microorganisms (GCM) 10K type strain sequencing project: providing services to taxonomists for standard genome sequencing and annotation.</title>
        <authorList>
            <consortium name="The Broad Institute Genomics Platform"/>
            <consortium name="The Broad Institute Genome Sequencing Center for Infectious Disease"/>
            <person name="Wu L."/>
            <person name="Ma J."/>
        </authorList>
    </citation>
    <scope>NUCLEOTIDE SEQUENCE [LARGE SCALE GENOMIC DNA]</scope>
    <source>
        <strain evidence="3">JCM 18715</strain>
    </source>
</reference>
<evidence type="ECO:0000256" key="1">
    <source>
        <dbReference type="SAM" id="Phobius"/>
    </source>
</evidence>
<dbReference type="Proteomes" id="UP001500547">
    <property type="component" value="Unassembled WGS sequence"/>
</dbReference>
<gene>
    <name evidence="2" type="ORF">GCM10025770_31500</name>
</gene>
<comment type="caution">
    <text evidence="2">The sequence shown here is derived from an EMBL/GenBank/DDBJ whole genome shotgun (WGS) entry which is preliminary data.</text>
</comment>
<proteinExistence type="predicted"/>
<dbReference type="NCBIfam" id="NF033233">
    <property type="entry name" value="twin_helix"/>
    <property type="match status" value="1"/>
</dbReference>
<feature type="transmembrane region" description="Helical" evidence="1">
    <location>
        <begin position="6"/>
        <end position="24"/>
    </location>
</feature>
<dbReference type="RefSeq" id="WP_345534061.1">
    <property type="nucleotide sequence ID" value="NZ_BAABLD010000015.1"/>
</dbReference>
<evidence type="ECO:0000313" key="2">
    <source>
        <dbReference type="EMBL" id="GAA5169671.1"/>
    </source>
</evidence>
<dbReference type="EMBL" id="BAABLD010000015">
    <property type="protein sequence ID" value="GAA5169671.1"/>
    <property type="molecule type" value="Genomic_DNA"/>
</dbReference>
<accession>A0ABP9QZX3</accession>